<feature type="active site" description="Proton donor/acceptor" evidence="3">
    <location>
        <position position="148"/>
    </location>
</feature>
<dbReference type="SMART" id="SM01130">
    <property type="entry name" value="DHDPS"/>
    <property type="match status" value="1"/>
</dbReference>
<dbReference type="VEuPathDB" id="FungiDB:GMDG_02935"/>
<evidence type="ECO:0000313" key="5">
    <source>
        <dbReference type="EMBL" id="OAF62056.2"/>
    </source>
</evidence>
<dbReference type="AlphaFoldDB" id="A0A177AJ13"/>
<dbReference type="SUPFAM" id="SSF51569">
    <property type="entry name" value="Aldolase"/>
    <property type="match status" value="1"/>
</dbReference>
<keyword evidence="1 2" id="KW-0456">Lyase</keyword>
<dbReference type="PANTHER" id="PTHR12128">
    <property type="entry name" value="DIHYDRODIPICOLINATE SYNTHASE"/>
    <property type="match status" value="1"/>
</dbReference>
<feature type="binding site" evidence="4">
    <location>
        <position position="220"/>
    </location>
    <ligand>
        <name>pyruvate</name>
        <dbReference type="ChEBI" id="CHEBI:15361"/>
    </ligand>
</feature>
<accession>A0A177AJ13</accession>
<gene>
    <name evidence="5" type="ORF">VC83_01636</name>
</gene>
<feature type="active site" description="Schiff-base intermediate with substrate" evidence="3">
    <location>
        <position position="177"/>
    </location>
</feature>
<dbReference type="GO" id="GO:0008840">
    <property type="term" value="F:4-hydroxy-tetrahydrodipicolinate synthase activity"/>
    <property type="evidence" value="ECO:0007669"/>
    <property type="project" value="TreeGrafter"/>
</dbReference>
<dbReference type="Proteomes" id="UP000077154">
    <property type="component" value="Unassembled WGS sequence"/>
</dbReference>
<dbReference type="EMBL" id="KV441388">
    <property type="protein sequence ID" value="OAF62056.2"/>
    <property type="molecule type" value="Genomic_DNA"/>
</dbReference>
<evidence type="ECO:0000256" key="3">
    <source>
        <dbReference type="PIRSR" id="PIRSR001365-1"/>
    </source>
</evidence>
<dbReference type="Gene3D" id="3.20.20.70">
    <property type="entry name" value="Aldolase class I"/>
    <property type="match status" value="1"/>
</dbReference>
<dbReference type="RefSeq" id="XP_024327330.1">
    <property type="nucleotide sequence ID" value="XM_024465311.1"/>
</dbReference>
<evidence type="ECO:0000256" key="2">
    <source>
        <dbReference type="PIRNR" id="PIRNR001365"/>
    </source>
</evidence>
<dbReference type="Pfam" id="PF00701">
    <property type="entry name" value="DHDPS"/>
    <property type="match status" value="1"/>
</dbReference>
<dbReference type="GeneID" id="36284725"/>
<evidence type="ECO:0000256" key="1">
    <source>
        <dbReference type="ARBA" id="ARBA00023239"/>
    </source>
</evidence>
<proteinExistence type="inferred from homology"/>
<organism evidence="5">
    <name type="scientific">Pseudogymnoascus destructans</name>
    <dbReference type="NCBI Taxonomy" id="655981"/>
    <lineage>
        <taxon>Eukaryota</taxon>
        <taxon>Fungi</taxon>
        <taxon>Dikarya</taxon>
        <taxon>Ascomycota</taxon>
        <taxon>Pezizomycotina</taxon>
        <taxon>Leotiomycetes</taxon>
        <taxon>Thelebolales</taxon>
        <taxon>Thelebolaceae</taxon>
        <taxon>Pseudogymnoascus</taxon>
    </lineage>
</organism>
<dbReference type="CDD" id="cd00408">
    <property type="entry name" value="DHDPS-like"/>
    <property type="match status" value="1"/>
</dbReference>
<dbReference type="InterPro" id="IPR013785">
    <property type="entry name" value="Aldolase_TIM"/>
</dbReference>
<reference evidence="5" key="1">
    <citation type="submission" date="2016-03" db="EMBL/GenBank/DDBJ databases">
        <title>Updated assembly of Pseudogymnoascus destructans, the fungus causing white-nose syndrome of bats.</title>
        <authorList>
            <person name="Palmer J.M."/>
            <person name="Drees K.P."/>
            <person name="Foster J.T."/>
            <person name="Lindner D.L."/>
        </authorList>
    </citation>
    <scope>NUCLEOTIDE SEQUENCE [LARGE SCALE GENOMIC DNA]</scope>
    <source>
        <strain evidence="5">20631-21</strain>
    </source>
</reference>
<sequence>MASSLKSYPPGIHAPTVTFFLQGEQQEIDWATQEKHLAYLVKAGVHGIVVAGSSGESCALTLAEKGELVKKTREAAKANGNPNLPITVGCLGGSTRDILEQTITGHENGADFALVLVPSTFHWSMTKKAIVDFFEDVGDRSPIPIIIYNFPNLLSGLDVDSEMLEKLSAHPNICGVKLTCGNISKMTRVAALNPPSQFAAVSGQSDLIVSALAGGGAGTISGVVNLFPKVLIEIYNLYNAGKLSEAIALQKKVSGPEWGIGTSDVSGMKWIIAQERGYPEKSRDCRRPFPKFDDPAKRERVQKYVAPLLALEQELYSKN</sequence>
<dbReference type="PANTHER" id="PTHR12128:SF66">
    <property type="entry name" value="4-HYDROXY-2-OXOGLUTARATE ALDOLASE, MITOCHONDRIAL"/>
    <property type="match status" value="1"/>
</dbReference>
<comment type="similarity">
    <text evidence="2">Belongs to the DapA family.</text>
</comment>
<protein>
    <recommendedName>
        <fullName evidence="6">4-hydroxy-2-oxoglutarate aldolase, mitochondrial</fullName>
    </recommendedName>
</protein>
<dbReference type="InterPro" id="IPR002220">
    <property type="entry name" value="DapA-like"/>
</dbReference>
<evidence type="ECO:0008006" key="6">
    <source>
        <dbReference type="Google" id="ProtNLM"/>
    </source>
</evidence>
<dbReference type="PRINTS" id="PR00146">
    <property type="entry name" value="DHPICSNTHASE"/>
</dbReference>
<evidence type="ECO:0000256" key="4">
    <source>
        <dbReference type="PIRSR" id="PIRSR001365-2"/>
    </source>
</evidence>
<name>A0A177AJ13_9PEZI</name>
<dbReference type="OrthoDB" id="191315at2759"/>
<dbReference type="eggNOG" id="ENOG502QWNS">
    <property type="taxonomic scope" value="Eukaryota"/>
</dbReference>
<dbReference type="PIRSF" id="PIRSF001365">
    <property type="entry name" value="DHDPS"/>
    <property type="match status" value="1"/>
</dbReference>